<keyword evidence="5" id="KW-1185">Reference proteome</keyword>
<feature type="transmembrane region" description="Helical" evidence="3">
    <location>
        <begin position="36"/>
        <end position="61"/>
    </location>
</feature>
<accession>E3I455</accession>
<dbReference type="GO" id="GO:0030313">
    <property type="term" value="C:cell envelope"/>
    <property type="evidence" value="ECO:0007669"/>
    <property type="project" value="UniProtKB-SubCell"/>
</dbReference>
<organism evidence="4 5">
    <name type="scientific">Rhodomicrobium vannielii (strain ATCC 17100 / DSM 162 / LMG 4299 / NCIMB 10020 / ATH 3.1.1)</name>
    <dbReference type="NCBI Taxonomy" id="648757"/>
    <lineage>
        <taxon>Bacteria</taxon>
        <taxon>Pseudomonadati</taxon>
        <taxon>Pseudomonadota</taxon>
        <taxon>Alphaproteobacteria</taxon>
        <taxon>Hyphomicrobiales</taxon>
        <taxon>Hyphomicrobiaceae</taxon>
        <taxon>Rhodomicrobium</taxon>
    </lineage>
</organism>
<evidence type="ECO:0000256" key="3">
    <source>
        <dbReference type="SAM" id="Phobius"/>
    </source>
</evidence>
<evidence type="ECO:0000256" key="2">
    <source>
        <dbReference type="ARBA" id="ARBA00023054"/>
    </source>
</evidence>
<dbReference type="EMBL" id="CP002292">
    <property type="protein sequence ID" value="ADP72704.1"/>
    <property type="molecule type" value="Genomic_DNA"/>
</dbReference>
<keyword evidence="3" id="KW-1133">Transmembrane helix</keyword>
<protein>
    <submittedName>
        <fullName evidence="4">Multidrug resistance efflux pump-like protein</fullName>
    </submittedName>
</protein>
<dbReference type="PANTHER" id="PTHR32347">
    <property type="entry name" value="EFFLUX SYSTEM COMPONENT YKNX-RELATED"/>
    <property type="match status" value="1"/>
</dbReference>
<dbReference type="HOGENOM" id="CLU_065960_0_0_5"/>
<dbReference type="RefSeq" id="WP_013421062.1">
    <property type="nucleotide sequence ID" value="NC_014664.1"/>
</dbReference>
<sequence>MSNRTLHGPRATSSAPAAEPVQLKASGVKWSRLLKFLLQVALIAGAATAIGLYVTGASLFLHANGIVTRERIRVASPFEARITDVYVHPGDAIVKGQQVARVESGWMLRTMTDIAAERARISTRVAQLEARRSFIAATLPVAETSAKQAKQFMDELDKARAKGLAVWRSTQEISAAWLIAQDKAAGLRAERESLETELAVNRSALLDATKAHDDLKHAYNDGVLFAASTGIVGPTVGVAGQVLTGQNSVADIYVGSSFVLAYLPDSYLMDLDEGDHVCVRAYNRTFNAKIESILPVTEAMPAEFQIPVKVRDRGQLVKVELIDPTTFAIGQKIDVTGSVTGDCKVGVGTIATQTIARLKGLMQTAAAKAM</sequence>
<dbReference type="KEGG" id="rva:Rvan_3524"/>
<comment type="subcellular location">
    <subcellularLocation>
        <location evidence="1">Cell envelope</location>
    </subcellularLocation>
</comment>
<dbReference type="eggNOG" id="COG0845">
    <property type="taxonomic scope" value="Bacteria"/>
</dbReference>
<evidence type="ECO:0000313" key="5">
    <source>
        <dbReference type="Proteomes" id="UP000001399"/>
    </source>
</evidence>
<reference evidence="5" key="1">
    <citation type="journal article" date="2011" name="J. Bacteriol.">
        <title>Genome sequences of eight morphologically diverse alphaproteobacteria.</title>
        <authorList>
            <consortium name="US DOE Joint Genome Institute"/>
            <person name="Brown P.J."/>
            <person name="Kysela D.T."/>
            <person name="Buechlein A."/>
            <person name="Hemmerich C."/>
            <person name="Brun Y.V."/>
        </authorList>
    </citation>
    <scope>NUCLEOTIDE SEQUENCE [LARGE SCALE GENOMIC DNA]</scope>
    <source>
        <strain evidence="5">ATCC 17100 / ATH 3.1.1 / DSM 162 / LMG 4299</strain>
    </source>
</reference>
<keyword evidence="2" id="KW-0175">Coiled coil</keyword>
<evidence type="ECO:0000313" key="4">
    <source>
        <dbReference type="EMBL" id="ADP72704.1"/>
    </source>
</evidence>
<proteinExistence type="predicted"/>
<dbReference type="OrthoDB" id="7341345at2"/>
<dbReference type="InterPro" id="IPR050465">
    <property type="entry name" value="UPF0194_transport"/>
</dbReference>
<dbReference type="PANTHER" id="PTHR32347:SF23">
    <property type="entry name" value="BLL5650 PROTEIN"/>
    <property type="match status" value="1"/>
</dbReference>
<gene>
    <name evidence="4" type="ordered locus">Rvan_3524</name>
</gene>
<keyword evidence="3" id="KW-0472">Membrane</keyword>
<evidence type="ECO:0000256" key="1">
    <source>
        <dbReference type="ARBA" id="ARBA00004196"/>
    </source>
</evidence>
<dbReference type="STRING" id="648757.Rvan_3524"/>
<dbReference type="AlphaFoldDB" id="E3I455"/>
<name>E3I455_RHOVT</name>
<dbReference type="Gene3D" id="2.40.50.100">
    <property type="match status" value="1"/>
</dbReference>
<keyword evidence="3" id="KW-0812">Transmembrane</keyword>
<dbReference type="Proteomes" id="UP000001399">
    <property type="component" value="Chromosome"/>
</dbReference>